<dbReference type="GO" id="GO:0030288">
    <property type="term" value="C:outer membrane-bounded periplasmic space"/>
    <property type="evidence" value="ECO:0007669"/>
    <property type="project" value="TreeGrafter"/>
</dbReference>
<keyword evidence="4 6" id="KW-0732">Signal</keyword>
<keyword evidence="5" id="KW-0574">Periplasm</keyword>
<dbReference type="AlphaFoldDB" id="A0A843YFW4"/>
<dbReference type="RefSeq" id="WP_153216966.1">
    <property type="nucleotide sequence ID" value="NZ_WIBF01000011.1"/>
</dbReference>
<dbReference type="InterPro" id="IPR006311">
    <property type="entry name" value="TAT_signal"/>
</dbReference>
<evidence type="ECO:0000256" key="3">
    <source>
        <dbReference type="ARBA" id="ARBA00009284"/>
    </source>
</evidence>
<dbReference type="PIRSF" id="PIRSF006281">
    <property type="entry name" value="MdoG"/>
    <property type="match status" value="1"/>
</dbReference>
<dbReference type="PANTHER" id="PTHR30504:SF2">
    <property type="entry name" value="GLUCANS BIOSYNTHESIS PROTEIN G"/>
    <property type="match status" value="1"/>
</dbReference>
<gene>
    <name evidence="8" type="ORF">GFB49_16135</name>
</gene>
<dbReference type="GO" id="GO:0030246">
    <property type="term" value="F:carbohydrate binding"/>
    <property type="evidence" value="ECO:0007669"/>
    <property type="project" value="InterPro"/>
</dbReference>
<dbReference type="Gene3D" id="2.70.98.10">
    <property type="match status" value="1"/>
</dbReference>
<evidence type="ECO:0000256" key="6">
    <source>
        <dbReference type="SAM" id="SignalP"/>
    </source>
</evidence>
<dbReference type="Gene3D" id="2.60.40.10">
    <property type="entry name" value="Immunoglobulins"/>
    <property type="match status" value="1"/>
</dbReference>
<feature type="signal peptide" evidence="6">
    <location>
        <begin position="1"/>
        <end position="21"/>
    </location>
</feature>
<proteinExistence type="inferred from homology"/>
<name>A0A843YFW4_9RHOB</name>
<dbReference type="UniPathway" id="UPA00637"/>
<dbReference type="EMBL" id="WIBF01000011">
    <property type="protein sequence ID" value="MQQ09996.1"/>
    <property type="molecule type" value="Genomic_DNA"/>
</dbReference>
<dbReference type="SUPFAM" id="SSF81296">
    <property type="entry name" value="E set domains"/>
    <property type="match status" value="1"/>
</dbReference>
<dbReference type="InterPro" id="IPR014756">
    <property type="entry name" value="Ig_E-set"/>
</dbReference>
<evidence type="ECO:0000313" key="8">
    <source>
        <dbReference type="EMBL" id="MQQ09996.1"/>
    </source>
</evidence>
<comment type="pathway">
    <text evidence="2">Glycan metabolism; osmoregulated periplasmic glucan (OPG) biosynthesis.</text>
</comment>
<evidence type="ECO:0000256" key="2">
    <source>
        <dbReference type="ARBA" id="ARBA00005001"/>
    </source>
</evidence>
<dbReference type="Pfam" id="PF04349">
    <property type="entry name" value="MdoG"/>
    <property type="match status" value="1"/>
</dbReference>
<protein>
    <submittedName>
        <fullName evidence="8">Glucan biosynthesis protein G</fullName>
    </submittedName>
</protein>
<evidence type="ECO:0000313" key="9">
    <source>
        <dbReference type="Proteomes" id="UP000444174"/>
    </source>
</evidence>
<dbReference type="GO" id="GO:0003824">
    <property type="term" value="F:catalytic activity"/>
    <property type="evidence" value="ECO:0007669"/>
    <property type="project" value="InterPro"/>
</dbReference>
<feature type="chain" id="PRO_5032303319" evidence="6">
    <location>
        <begin position="22"/>
        <end position="509"/>
    </location>
</feature>
<dbReference type="GO" id="GO:0051274">
    <property type="term" value="P:beta-glucan biosynthetic process"/>
    <property type="evidence" value="ECO:0007669"/>
    <property type="project" value="TreeGrafter"/>
</dbReference>
<comment type="subcellular location">
    <subcellularLocation>
        <location evidence="1">Periplasm</location>
    </subcellularLocation>
</comment>
<evidence type="ECO:0000259" key="7">
    <source>
        <dbReference type="Pfam" id="PF04349"/>
    </source>
</evidence>
<evidence type="ECO:0000256" key="4">
    <source>
        <dbReference type="ARBA" id="ARBA00022729"/>
    </source>
</evidence>
<comment type="similarity">
    <text evidence="3">Belongs to the OpgD/OpgG family.</text>
</comment>
<organism evidence="8 9">
    <name type="scientific">Tritonibacter litoralis</name>
    <dbReference type="NCBI Taxonomy" id="2662264"/>
    <lineage>
        <taxon>Bacteria</taxon>
        <taxon>Pseudomonadati</taxon>
        <taxon>Pseudomonadota</taxon>
        <taxon>Alphaproteobacteria</taxon>
        <taxon>Rhodobacterales</taxon>
        <taxon>Paracoccaceae</taxon>
        <taxon>Tritonibacter</taxon>
    </lineage>
</organism>
<accession>A0A843YFW4</accession>
<dbReference type="FunFam" id="2.70.98.10:FF:000001">
    <property type="entry name" value="Glucans biosynthesis protein G"/>
    <property type="match status" value="1"/>
</dbReference>
<dbReference type="SUPFAM" id="SSF74650">
    <property type="entry name" value="Galactose mutarotase-like"/>
    <property type="match status" value="1"/>
</dbReference>
<evidence type="ECO:0000256" key="1">
    <source>
        <dbReference type="ARBA" id="ARBA00004418"/>
    </source>
</evidence>
<dbReference type="InterPro" id="IPR011013">
    <property type="entry name" value="Gal_mutarotase_sf_dom"/>
</dbReference>
<feature type="domain" description="Glucan biosynthesis periplasmic MdoG C-terminal" evidence="7">
    <location>
        <begin position="34"/>
        <end position="507"/>
    </location>
</feature>
<dbReference type="PROSITE" id="PS51318">
    <property type="entry name" value="TAT"/>
    <property type="match status" value="1"/>
</dbReference>
<sequence>MSALTRRSFLFSALASTSALAFPQAALAHATSPFSYEGLVERARDLASKAYKLRPTVPQDWLNLSYDEYRNRWFRVEDALWADTNRSYNVDFFLPGLYFPRAIQINEVVDGLATKVPFDLSLFKRGDIAPDLSTEGHLGYSGLRLRTEQPGAPVKQKLEKTEFCVFQGASYFRAIANWCAYGLSARGLALKTGDSDGEEFPEFIEFWLEAPEADQKNMIIHALMDSPSVSGAFRFDITPGDNCTMEIQARLFARKELTHVGLAPLTSMFLYDDTNRSRFDDFRPAVHDSEGLLIKNGNGEVLWRPLANPVHLQISSFVDDGPQGFGLMQRARNLSDYADLEAHYHMRPSLWVEPKENWGKGAVTLVEIPADKEIYDNIVAYWRPHTPYAPGSEIDLSYRLTWGHEPDMGLALVKNTASGAKIFGDPGRIFTIDYDAHPLLEGDPEDFDIFVSSPHVETTEGVLQRNPETGGLRLAFSFDPGTRDHVELRAQLRKDGQPASEVWLYRWTT</sequence>
<comment type="caution">
    <text evidence="8">The sequence shown here is derived from an EMBL/GenBank/DDBJ whole genome shotgun (WGS) entry which is preliminary data.</text>
</comment>
<dbReference type="InterPro" id="IPR013783">
    <property type="entry name" value="Ig-like_fold"/>
</dbReference>
<dbReference type="PANTHER" id="PTHR30504">
    <property type="entry name" value="GLUCANS BIOSYNTHESIS PROTEIN"/>
    <property type="match status" value="1"/>
</dbReference>
<keyword evidence="9" id="KW-1185">Reference proteome</keyword>
<reference evidence="8 9" key="1">
    <citation type="submission" date="2019-10" db="EMBL/GenBank/DDBJ databases">
        <title>Epibacterium sp. nov., isolated from seawater.</title>
        <authorList>
            <person name="Zhang X."/>
            <person name="Li N."/>
        </authorList>
    </citation>
    <scope>NUCLEOTIDE SEQUENCE [LARGE SCALE GENOMIC DNA]</scope>
    <source>
        <strain evidence="8 9">SM1979</strain>
    </source>
</reference>
<dbReference type="InterPro" id="IPR007444">
    <property type="entry name" value="Glucan_biosyn_MdoG_C"/>
</dbReference>
<evidence type="ECO:0000256" key="5">
    <source>
        <dbReference type="ARBA" id="ARBA00022764"/>
    </source>
</evidence>
<dbReference type="InterPro" id="IPR014718">
    <property type="entry name" value="GH-type_carb-bd"/>
</dbReference>
<dbReference type="Proteomes" id="UP000444174">
    <property type="component" value="Unassembled WGS sequence"/>
</dbReference>
<dbReference type="InterPro" id="IPR014438">
    <property type="entry name" value="Glucan_biosyn_MdoG/MdoD"/>
</dbReference>